<organism evidence="1 2">
    <name type="scientific">Panagrolaimus sp. PS1159</name>
    <dbReference type="NCBI Taxonomy" id="55785"/>
    <lineage>
        <taxon>Eukaryota</taxon>
        <taxon>Metazoa</taxon>
        <taxon>Ecdysozoa</taxon>
        <taxon>Nematoda</taxon>
        <taxon>Chromadorea</taxon>
        <taxon>Rhabditida</taxon>
        <taxon>Tylenchina</taxon>
        <taxon>Panagrolaimomorpha</taxon>
        <taxon>Panagrolaimoidea</taxon>
        <taxon>Panagrolaimidae</taxon>
        <taxon>Panagrolaimus</taxon>
    </lineage>
</organism>
<evidence type="ECO:0000313" key="1">
    <source>
        <dbReference type="Proteomes" id="UP000887580"/>
    </source>
</evidence>
<sequence>MMTEEAAVSKAIAIIDDLLEQAEATLLRLDVNQTTFERTGKFAKNKKKHYDLCFLNRFPNNAMIAATKNECQSSESKTLISSGATSPSSSKKSLSSSSNNSTTTLGKNLTVDPSIQRLYPKGSYETLAQSSLSSSVSKKSDKKTKNKKTKRPMTLAPIPSFPSHSRLSPSIVSPVSSKYSLQQPTKSDSFTSSRMSSSVVTRDDETTEATTTTHLQSMRPEKVRSTTTLSSKNNYKTAPSESATEFAFDFNAVMKDRKSGKSYPLKVSAKCLEGDSARVYINGKAFGPCQE</sequence>
<accession>A0AC35EXJ2</accession>
<protein>
    <submittedName>
        <fullName evidence="2">Uncharacterized protein</fullName>
    </submittedName>
</protein>
<name>A0AC35EXJ2_9BILA</name>
<reference evidence="2" key="1">
    <citation type="submission" date="2022-11" db="UniProtKB">
        <authorList>
            <consortium name="WormBaseParasite"/>
        </authorList>
    </citation>
    <scope>IDENTIFICATION</scope>
</reference>
<dbReference type="WBParaSite" id="PS1159_v2.g11008.t1">
    <property type="protein sequence ID" value="PS1159_v2.g11008.t1"/>
    <property type="gene ID" value="PS1159_v2.g11008"/>
</dbReference>
<dbReference type="Proteomes" id="UP000887580">
    <property type="component" value="Unplaced"/>
</dbReference>
<evidence type="ECO:0000313" key="2">
    <source>
        <dbReference type="WBParaSite" id="PS1159_v2.g11008.t1"/>
    </source>
</evidence>
<proteinExistence type="predicted"/>